<dbReference type="KEGG" id="stri:C7M71_023400"/>
<dbReference type="EMBL" id="CP031264">
    <property type="protein sequence ID" value="AXI79907.1"/>
    <property type="molecule type" value="Genomic_DNA"/>
</dbReference>
<feature type="transmembrane region" description="Helical" evidence="2">
    <location>
        <begin position="222"/>
        <end position="242"/>
    </location>
</feature>
<reference evidence="4" key="1">
    <citation type="submission" date="2018-07" db="EMBL/GenBank/DDBJ databases">
        <title>Streptacidiphilus bronchialis DSM 106435 chromosome.</title>
        <authorList>
            <person name="Batra D."/>
            <person name="Gulvik C.A."/>
        </authorList>
    </citation>
    <scope>NUCLEOTIDE SEQUENCE [LARGE SCALE GENOMIC DNA]</scope>
    <source>
        <strain evidence="4">DSM 106435</strain>
    </source>
</reference>
<protein>
    <recommendedName>
        <fullName evidence="5">Glycosyltransferase RgtA/B/C/D-like domain-containing protein</fullName>
    </recommendedName>
</protein>
<feature type="transmembrane region" description="Helical" evidence="2">
    <location>
        <begin position="180"/>
        <end position="210"/>
    </location>
</feature>
<keyword evidence="2" id="KW-1133">Transmembrane helix</keyword>
<gene>
    <name evidence="3" type="ORF">C7M71_023400</name>
</gene>
<feature type="transmembrane region" description="Helical" evidence="2">
    <location>
        <begin position="297"/>
        <end position="319"/>
    </location>
</feature>
<evidence type="ECO:0000256" key="1">
    <source>
        <dbReference type="SAM" id="MobiDB-lite"/>
    </source>
</evidence>
<keyword evidence="4" id="KW-1185">Reference proteome</keyword>
<proteinExistence type="predicted"/>
<feature type="transmembrane region" description="Helical" evidence="2">
    <location>
        <begin position="388"/>
        <end position="408"/>
    </location>
</feature>
<name>A0A345T1Q2_9ACTN</name>
<feature type="compositionally biased region" description="Pro residues" evidence="1">
    <location>
        <begin position="20"/>
        <end position="32"/>
    </location>
</feature>
<accession>A0A345T1Q2</accession>
<feature type="transmembrane region" description="Helical" evidence="2">
    <location>
        <begin position="46"/>
        <end position="69"/>
    </location>
</feature>
<evidence type="ECO:0008006" key="5">
    <source>
        <dbReference type="Google" id="ProtNLM"/>
    </source>
</evidence>
<dbReference type="Proteomes" id="UP000249340">
    <property type="component" value="Chromosome"/>
</dbReference>
<keyword evidence="2" id="KW-0812">Transmembrane</keyword>
<sequence length="456" mass="47143">MGGMSAPTAAEAPDPLVHIGPPPMRSAPPQTPPAVGGGRTGARRAIAVPLLVALVFAALQVVAHPNWTLANDSYRYARQSLEILGASPAEARQQAVRAYCADRAAQRKRSRALDPVPAGSHAGRNTGLRTCLRTNAGGLAPTDPRYERIFETRPGYPLLISPAVALIGVARGMWLTGLLLAIGASLLVVAVLRQVGGSPTAAVAGQLLFLSSRLGWWTAQPLAEGAVTVGVLAALLGAWWLLHGRRPAGAGLLLAALGATALVKYSAALTLACALALAAACLLFARPGRPPAAARTGAVPLAALAGASAALIAVGASALRLPDAAESLQDTFSRNFHRALVTDPWQRLLGLDVHYWAQWLRDQAAQPLLPVLLCLAGWALLRRCRVLGVLAAAAAAVGVATAAAHPLVSQQDRLWALLWVPVVLGVPLAVDLLRSGRVVPEPAAPTAVSGAALPRR</sequence>
<dbReference type="OrthoDB" id="4922020at2"/>
<dbReference type="AlphaFoldDB" id="A0A345T1Q2"/>
<keyword evidence="2" id="KW-0472">Membrane</keyword>
<evidence type="ECO:0000313" key="4">
    <source>
        <dbReference type="Proteomes" id="UP000249340"/>
    </source>
</evidence>
<feature type="transmembrane region" description="Helical" evidence="2">
    <location>
        <begin position="364"/>
        <end position="381"/>
    </location>
</feature>
<organism evidence="3 4">
    <name type="scientific">Peterkaempfera bronchialis</name>
    <dbReference type="NCBI Taxonomy" id="2126346"/>
    <lineage>
        <taxon>Bacteria</taxon>
        <taxon>Bacillati</taxon>
        <taxon>Actinomycetota</taxon>
        <taxon>Actinomycetes</taxon>
        <taxon>Kitasatosporales</taxon>
        <taxon>Streptomycetaceae</taxon>
        <taxon>Peterkaempfera</taxon>
    </lineage>
</organism>
<evidence type="ECO:0000313" key="3">
    <source>
        <dbReference type="EMBL" id="AXI79907.1"/>
    </source>
</evidence>
<feature type="transmembrane region" description="Helical" evidence="2">
    <location>
        <begin position="414"/>
        <end position="433"/>
    </location>
</feature>
<feature type="transmembrane region" description="Helical" evidence="2">
    <location>
        <begin position="262"/>
        <end position="285"/>
    </location>
</feature>
<evidence type="ECO:0000256" key="2">
    <source>
        <dbReference type="SAM" id="Phobius"/>
    </source>
</evidence>
<feature type="region of interest" description="Disordered" evidence="1">
    <location>
        <begin position="1"/>
        <end position="40"/>
    </location>
</feature>